<accession>A0A1N7SH27</accession>
<dbReference type="EMBL" id="CYGY02000050">
    <property type="protein sequence ID" value="SIT46289.1"/>
    <property type="molecule type" value="Genomic_DNA"/>
</dbReference>
<evidence type="ECO:0000313" key="3">
    <source>
        <dbReference type="EMBL" id="SIT46289.1"/>
    </source>
</evidence>
<dbReference type="PROSITE" id="PS51257">
    <property type="entry name" value="PROKAR_LIPOPROTEIN"/>
    <property type="match status" value="1"/>
</dbReference>
<keyword evidence="4" id="KW-1185">Reference proteome</keyword>
<organism evidence="3 4">
    <name type="scientific">Paraburkholderia piptadeniae</name>
    <dbReference type="NCBI Taxonomy" id="1701573"/>
    <lineage>
        <taxon>Bacteria</taxon>
        <taxon>Pseudomonadati</taxon>
        <taxon>Pseudomonadota</taxon>
        <taxon>Betaproteobacteria</taxon>
        <taxon>Burkholderiales</taxon>
        <taxon>Burkholderiaceae</taxon>
        <taxon>Paraburkholderia</taxon>
    </lineage>
</organism>
<name>A0A1N7SH27_9BURK</name>
<feature type="region of interest" description="Disordered" evidence="1">
    <location>
        <begin position="35"/>
        <end position="63"/>
    </location>
</feature>
<evidence type="ECO:0000313" key="4">
    <source>
        <dbReference type="Proteomes" id="UP000195569"/>
    </source>
</evidence>
<evidence type="ECO:0000256" key="2">
    <source>
        <dbReference type="SAM" id="SignalP"/>
    </source>
</evidence>
<feature type="signal peptide" evidence="2">
    <location>
        <begin position="1"/>
        <end position="19"/>
    </location>
</feature>
<evidence type="ECO:0000256" key="1">
    <source>
        <dbReference type="SAM" id="MobiDB-lite"/>
    </source>
</evidence>
<evidence type="ECO:0008006" key="5">
    <source>
        <dbReference type="Google" id="ProtNLM"/>
    </source>
</evidence>
<feature type="compositionally biased region" description="Polar residues" evidence="1">
    <location>
        <begin position="45"/>
        <end position="54"/>
    </location>
</feature>
<dbReference type="Proteomes" id="UP000195569">
    <property type="component" value="Unassembled WGS sequence"/>
</dbReference>
<feature type="chain" id="PRO_5012207676" description="Lipoprotein" evidence="2">
    <location>
        <begin position="20"/>
        <end position="63"/>
    </location>
</feature>
<comment type="caution">
    <text evidence="3">The sequence shown here is derived from an EMBL/GenBank/DDBJ whole genome shotgun (WGS) entry which is preliminary data.</text>
</comment>
<gene>
    <name evidence="3" type="ORF">BN2476_500148</name>
</gene>
<reference evidence="3" key="1">
    <citation type="submission" date="2016-12" db="EMBL/GenBank/DDBJ databases">
        <authorList>
            <person name="Moulin L."/>
        </authorList>
    </citation>
    <scope>NUCLEOTIDE SEQUENCE [LARGE SCALE GENOMIC DNA]</scope>
    <source>
        <strain evidence="3">STM 7183</strain>
    </source>
</reference>
<protein>
    <recommendedName>
        <fullName evidence="5">Lipoprotein</fullName>
    </recommendedName>
</protein>
<proteinExistence type="predicted"/>
<dbReference type="AlphaFoldDB" id="A0A1N7SH27"/>
<sequence>MISPMKLLALLIVSAVLLAACTFVNIEGDNNSVSDTGGHGGGVSLPQSTPTISEQLHHLHNAR</sequence>
<keyword evidence="2" id="KW-0732">Signal</keyword>